<dbReference type="InterPro" id="IPR017900">
    <property type="entry name" value="4Fe4S_Fe_S_CS"/>
</dbReference>
<dbReference type="Pfam" id="PF12838">
    <property type="entry name" value="Fer4_7"/>
    <property type="match status" value="1"/>
</dbReference>
<dbReference type="EMBL" id="JAEQMG010000011">
    <property type="protein sequence ID" value="MBK6087203.1"/>
    <property type="molecule type" value="Genomic_DNA"/>
</dbReference>
<organism evidence="10 11">
    <name type="scientific">Ruminococcus difficilis</name>
    <dbReference type="NCBI Taxonomy" id="2763069"/>
    <lineage>
        <taxon>Bacteria</taxon>
        <taxon>Bacillati</taxon>
        <taxon>Bacillota</taxon>
        <taxon>Clostridia</taxon>
        <taxon>Eubacteriales</taxon>
        <taxon>Oscillospiraceae</taxon>
        <taxon>Ruminococcus</taxon>
    </lineage>
</organism>
<feature type="transmembrane region" description="Helical" evidence="7">
    <location>
        <begin position="280"/>
        <end position="301"/>
    </location>
</feature>
<dbReference type="GO" id="GO:0005886">
    <property type="term" value="C:plasma membrane"/>
    <property type="evidence" value="ECO:0007669"/>
    <property type="project" value="TreeGrafter"/>
</dbReference>
<evidence type="ECO:0000256" key="1">
    <source>
        <dbReference type="ARBA" id="ARBA00022448"/>
    </source>
</evidence>
<dbReference type="RefSeq" id="WP_201426539.1">
    <property type="nucleotide sequence ID" value="NZ_JAEQMG010000011.1"/>
</dbReference>
<dbReference type="Pfam" id="PF12801">
    <property type="entry name" value="Fer4_5"/>
    <property type="match status" value="2"/>
</dbReference>
<keyword evidence="6" id="KW-0411">Iron-sulfur</keyword>
<evidence type="ECO:0000256" key="2">
    <source>
        <dbReference type="ARBA" id="ARBA00022485"/>
    </source>
</evidence>
<keyword evidence="7" id="KW-0472">Membrane</keyword>
<dbReference type="PANTHER" id="PTHR30176:SF3">
    <property type="entry name" value="FERREDOXIN-TYPE PROTEIN NAPH"/>
    <property type="match status" value="1"/>
</dbReference>
<keyword evidence="5" id="KW-0408">Iron</keyword>
<feature type="transmembrane region" description="Helical" evidence="7">
    <location>
        <begin position="407"/>
        <end position="431"/>
    </location>
</feature>
<dbReference type="PROSITE" id="PS51379">
    <property type="entry name" value="4FE4S_FER_2"/>
    <property type="match status" value="2"/>
</dbReference>
<evidence type="ECO:0000256" key="6">
    <source>
        <dbReference type="ARBA" id="ARBA00023014"/>
    </source>
</evidence>
<keyword evidence="1" id="KW-0813">Transport</keyword>
<keyword evidence="7" id="KW-1133">Transmembrane helix</keyword>
<feature type="domain" description="4Fe-4S ferredoxin-type" evidence="9">
    <location>
        <begin position="483"/>
        <end position="512"/>
    </location>
</feature>
<keyword evidence="7" id="KW-0812">Transmembrane</keyword>
<dbReference type="Proteomes" id="UP000633365">
    <property type="component" value="Unassembled WGS sequence"/>
</dbReference>
<dbReference type="AlphaFoldDB" id="A0A934WQ96"/>
<comment type="caution">
    <text evidence="10">The sequence shown here is derived from an EMBL/GenBank/DDBJ whole genome shotgun (WGS) entry which is preliminary data.</text>
</comment>
<feature type="chain" id="PRO_5039292519" evidence="8">
    <location>
        <begin position="26"/>
        <end position="579"/>
    </location>
</feature>
<feature type="transmembrane region" description="Helical" evidence="7">
    <location>
        <begin position="229"/>
        <end position="253"/>
    </location>
</feature>
<dbReference type="PANTHER" id="PTHR30176">
    <property type="entry name" value="FERREDOXIN-TYPE PROTEIN NAPH"/>
    <property type="match status" value="1"/>
</dbReference>
<keyword evidence="8" id="KW-0732">Signal</keyword>
<proteinExistence type="predicted"/>
<evidence type="ECO:0000256" key="5">
    <source>
        <dbReference type="ARBA" id="ARBA00023004"/>
    </source>
</evidence>
<keyword evidence="2" id="KW-0004">4Fe-4S</keyword>
<protein>
    <submittedName>
        <fullName evidence="10">4Fe-4S binding protein</fullName>
    </submittedName>
</protein>
<dbReference type="SUPFAM" id="SSF54862">
    <property type="entry name" value="4Fe-4S ferredoxins"/>
    <property type="match status" value="1"/>
</dbReference>
<dbReference type="InterPro" id="IPR017896">
    <property type="entry name" value="4Fe4S_Fe-S-bd"/>
</dbReference>
<evidence type="ECO:0000259" key="9">
    <source>
        <dbReference type="PROSITE" id="PS51379"/>
    </source>
</evidence>
<dbReference type="InterPro" id="IPR051684">
    <property type="entry name" value="Electron_Trans/Redox"/>
</dbReference>
<dbReference type="GO" id="GO:0046872">
    <property type="term" value="F:metal ion binding"/>
    <property type="evidence" value="ECO:0007669"/>
    <property type="project" value="UniProtKB-KW"/>
</dbReference>
<evidence type="ECO:0000256" key="7">
    <source>
        <dbReference type="SAM" id="Phobius"/>
    </source>
</evidence>
<name>A0A934WQ96_9FIRM</name>
<feature type="transmembrane region" description="Helical" evidence="7">
    <location>
        <begin position="437"/>
        <end position="459"/>
    </location>
</feature>
<gene>
    <name evidence="10" type="ORF">JKK62_00780</name>
</gene>
<evidence type="ECO:0000256" key="8">
    <source>
        <dbReference type="SAM" id="SignalP"/>
    </source>
</evidence>
<evidence type="ECO:0000256" key="3">
    <source>
        <dbReference type="ARBA" id="ARBA00022723"/>
    </source>
</evidence>
<evidence type="ECO:0000256" key="4">
    <source>
        <dbReference type="ARBA" id="ARBA00022982"/>
    </source>
</evidence>
<keyword evidence="3" id="KW-0479">Metal-binding</keyword>
<dbReference type="Gene3D" id="3.30.70.20">
    <property type="match status" value="1"/>
</dbReference>
<evidence type="ECO:0000313" key="10">
    <source>
        <dbReference type="EMBL" id="MBK6087203.1"/>
    </source>
</evidence>
<feature type="transmembrane region" description="Helical" evidence="7">
    <location>
        <begin position="348"/>
        <end position="375"/>
    </location>
</feature>
<sequence length="579" mass="63974">MKNKTAGKILFAVFAVALCVAAYFAADLAFFQYDDPVERATLSVVNDGEALSFTYDKDAVTLHSGDNTTVYALTYSGAAVVENTYIESLPSDFAGSFAAVQTGIREDTNGDGVTENVTRVAKTDMEYTQGYDATANSFLSDEIPFEVVYKDRESFTVYFNSEPVKNSEITVTLADGTVKTLTTDENGDITGLNLNDVRNGLTFTYRPDALNTYSINYQVEADTIFTTRWLSAMLPFGIIILVSAVCITLDVLLRKLLYKKEKLPVGKTGVMARDKRRKRFVFGFETIRWIIMILSFALLIFGSRLTGTVFSNVQLPVFACPYNLDQLTGSACYMLSHLDVLVSSWKEILAFLGTFLVCAVLLGRILCGFVCPFGFIQDVAHEARQALHIEGISLNERLYNILRLVKWVMLIIFLGIGFVGGNFCDFCPAMALSPALAGFKLSLGLGGFVMVIVLVSGFFKRRCFCNVCPLGFILGLTHKISLFKLKKDAVACTECGACYEACPMGIKSVFTVREGKGDIREIDVTTSDCIMCGECVRRCPENNALAITFCGKKIYNADRMKFMKQYAPPKSKKKGKNHE</sequence>
<keyword evidence="4" id="KW-0249">Electron transport</keyword>
<accession>A0A934WQ96</accession>
<dbReference type="GO" id="GO:0051539">
    <property type="term" value="F:4 iron, 4 sulfur cluster binding"/>
    <property type="evidence" value="ECO:0007669"/>
    <property type="project" value="UniProtKB-KW"/>
</dbReference>
<dbReference type="PROSITE" id="PS00198">
    <property type="entry name" value="4FE4S_FER_1"/>
    <property type="match status" value="2"/>
</dbReference>
<feature type="domain" description="4Fe-4S ferredoxin-type" evidence="9">
    <location>
        <begin position="520"/>
        <end position="550"/>
    </location>
</feature>
<evidence type="ECO:0000313" key="11">
    <source>
        <dbReference type="Proteomes" id="UP000633365"/>
    </source>
</evidence>
<reference evidence="10" key="1">
    <citation type="submission" date="2021-01" db="EMBL/GenBank/DDBJ databases">
        <title>Genome public.</title>
        <authorList>
            <person name="Liu C."/>
            <person name="Sun Q."/>
        </authorList>
    </citation>
    <scope>NUCLEOTIDE SEQUENCE</scope>
    <source>
        <strain evidence="10">M6</strain>
    </source>
</reference>
<keyword evidence="11" id="KW-1185">Reference proteome</keyword>
<feature type="signal peptide" evidence="8">
    <location>
        <begin position="1"/>
        <end position="25"/>
    </location>
</feature>